<dbReference type="PROSITE" id="PS50197">
    <property type="entry name" value="BEACH"/>
    <property type="match status" value="1"/>
</dbReference>
<organism evidence="4">
    <name type="scientific">Lepeophtheirus salmonis</name>
    <name type="common">Salmon louse</name>
    <name type="synonym">Caligus salmonis</name>
    <dbReference type="NCBI Taxonomy" id="72036"/>
    <lineage>
        <taxon>Eukaryota</taxon>
        <taxon>Metazoa</taxon>
        <taxon>Ecdysozoa</taxon>
        <taxon>Arthropoda</taxon>
        <taxon>Crustacea</taxon>
        <taxon>Multicrustacea</taxon>
        <taxon>Hexanauplia</taxon>
        <taxon>Copepoda</taxon>
        <taxon>Siphonostomatoida</taxon>
        <taxon>Caligidae</taxon>
        <taxon>Lepeophtheirus</taxon>
    </lineage>
</organism>
<evidence type="ECO:0000313" key="4">
    <source>
        <dbReference type="EMBL" id="CDW38575.1"/>
    </source>
</evidence>
<sequence length="899" mass="103255">MDRFSLLLLEPGEIYFEDFAVSLFQSEKHNESGLRGRFKICSKSFLFVPTSDWSLPILKFAFSEIHSIKEWVPKSFRDPLAGQKHVLVLQTSSRVEMLRKNIVAPFEFFSSPSHKSYFFALSYEKIDTFLPFLLQLVRSSTLTPTDQNSMIATIAYSRQRRFPFDTCALEFGMKETILFKTVGNKIRPLVVNPGRIVLTDRILYFQPFNNAETKPVLKIRLDYIQRIFRRRYLLRPLGLEMEYLNEKRKRERMYLTFAQPEDRNKLYHKLIAQEPLKLEDSCEENMTLQWVNGVISNYDYLIYLNSAADRSFNDLTQYPVMPWVLADYKSSELDLSNVETYRDLSKPIGALNEARLEGLKDRASDLPESSRFLYGSHYSTPGFVLYFLVRKIPECMLCFQNGKFDQPDRMFNSVPQTWINVTTHQSDFKELIPEFFNTEGNGDFLLNSKNVDFGTRYTGKRVGNVELPPWASSPKDFIFKLREALESDYVSAHLHEWIDLIFGFKQRGEEAFKANNIFYHLCYEGFVELDSIRDLEQRHSLEIQIGEFGQVPKQIFTSPHPQKKLKSVSSNYPSLAPILSRDNGYKQIIESKLEPKIWKNMSTIMTRVCDYQAHKEALTAVAISIDNLWIFSASHDSMLKMYSLEETHILRSISISNMTLSSCIPLPNNRTVLLGSWDNNICSYSIELGRISDFLSIHSDAISCMDWRSGVLATGSWDSLVKIWHCNEANGYKIGFSDLLAQLDHNSQVTSLHLCPDNSQIVTGTREGGVILWCLRSHSIIQELPSHRRCVNAVRFSPDSTRVISCGSDFYMKVIDLKTGTILFSKDLGEELNCLAWDGQTVLIGGGSGDVSIWDLQKVTFKTRFKAHKGPVKTLCVSSNGDHVVTGGDDRRVIVWKTR</sequence>
<evidence type="ECO:0000259" key="2">
    <source>
        <dbReference type="PROSITE" id="PS50197"/>
    </source>
</evidence>
<dbReference type="AlphaFoldDB" id="A0A0K2UKF6"/>
<dbReference type="SUPFAM" id="SSF50729">
    <property type="entry name" value="PH domain-like"/>
    <property type="match status" value="1"/>
</dbReference>
<dbReference type="Pfam" id="PF00400">
    <property type="entry name" value="WD40"/>
    <property type="match status" value="5"/>
</dbReference>
<dbReference type="CDD" id="cd06071">
    <property type="entry name" value="Beach"/>
    <property type="match status" value="1"/>
</dbReference>
<dbReference type="SUPFAM" id="SSF50978">
    <property type="entry name" value="WD40 repeat-like"/>
    <property type="match status" value="1"/>
</dbReference>
<dbReference type="EMBL" id="HACA01021214">
    <property type="protein sequence ID" value="CDW38575.1"/>
    <property type="molecule type" value="Transcribed_RNA"/>
</dbReference>
<dbReference type="SUPFAM" id="SSF81837">
    <property type="entry name" value="BEACH domain"/>
    <property type="match status" value="1"/>
</dbReference>
<dbReference type="PANTHER" id="PTHR13743:SF123">
    <property type="entry name" value="PROTEIN FAN"/>
    <property type="match status" value="1"/>
</dbReference>
<dbReference type="PANTHER" id="PTHR13743">
    <property type="entry name" value="BEIGE/BEACH-RELATED"/>
    <property type="match status" value="1"/>
</dbReference>
<feature type="repeat" description="WD" evidence="1">
    <location>
        <begin position="865"/>
        <end position="899"/>
    </location>
</feature>
<protein>
    <submittedName>
        <fullName evidence="4">Uncharacterized protein</fullName>
    </submittedName>
</protein>
<dbReference type="InterPro" id="IPR057496">
    <property type="entry name" value="FAN-like_PH"/>
</dbReference>
<feature type="repeat" description="WD" evidence="1">
    <location>
        <begin position="742"/>
        <end position="783"/>
    </location>
</feature>
<dbReference type="Gene3D" id="2.130.10.10">
    <property type="entry name" value="YVTN repeat-like/Quinoprotein amine dehydrogenase"/>
    <property type="match status" value="2"/>
</dbReference>
<dbReference type="SMART" id="SM01026">
    <property type="entry name" value="Beach"/>
    <property type="match status" value="1"/>
</dbReference>
<feature type="domain" description="BEACH" evidence="2">
    <location>
        <begin position="275"/>
        <end position="563"/>
    </location>
</feature>
<dbReference type="InterPro" id="IPR036322">
    <property type="entry name" value="WD40_repeat_dom_sf"/>
</dbReference>
<evidence type="ECO:0000259" key="3">
    <source>
        <dbReference type="PROSITE" id="PS51783"/>
    </source>
</evidence>
<dbReference type="PROSITE" id="PS51783">
    <property type="entry name" value="PH_BEACH"/>
    <property type="match status" value="1"/>
</dbReference>
<dbReference type="InterPro" id="IPR011993">
    <property type="entry name" value="PH-like_dom_sf"/>
</dbReference>
<evidence type="ECO:0000256" key="1">
    <source>
        <dbReference type="PROSITE-ProRule" id="PRU00221"/>
    </source>
</evidence>
<dbReference type="InterPro" id="IPR001680">
    <property type="entry name" value="WD40_rpt"/>
</dbReference>
<dbReference type="InterPro" id="IPR000409">
    <property type="entry name" value="BEACH_dom"/>
</dbReference>
<dbReference type="Gene3D" id="1.10.1540.10">
    <property type="entry name" value="BEACH domain"/>
    <property type="match status" value="1"/>
</dbReference>
<feature type="repeat" description="WD" evidence="1">
    <location>
        <begin position="611"/>
        <end position="652"/>
    </location>
</feature>
<dbReference type="InterPro" id="IPR050865">
    <property type="entry name" value="BEACH_Domain"/>
</dbReference>
<dbReference type="CDD" id="cd00200">
    <property type="entry name" value="WD40"/>
    <property type="match status" value="1"/>
</dbReference>
<reference evidence="4" key="1">
    <citation type="submission" date="2014-05" db="EMBL/GenBank/DDBJ databases">
        <authorList>
            <person name="Chronopoulou M."/>
        </authorList>
    </citation>
    <scope>NUCLEOTIDE SEQUENCE</scope>
    <source>
        <tissue evidence="4">Whole organism</tissue>
    </source>
</reference>
<dbReference type="InterPro" id="IPR023362">
    <property type="entry name" value="PH-BEACH_dom"/>
</dbReference>
<feature type="repeat" description="WD" evidence="1">
    <location>
        <begin position="695"/>
        <end position="724"/>
    </location>
</feature>
<dbReference type="InterPro" id="IPR036372">
    <property type="entry name" value="BEACH_dom_sf"/>
</dbReference>
<feature type="repeat" description="WD" evidence="1">
    <location>
        <begin position="784"/>
        <end position="825"/>
    </location>
</feature>
<dbReference type="InterPro" id="IPR015943">
    <property type="entry name" value="WD40/YVTN_repeat-like_dom_sf"/>
</dbReference>
<dbReference type="PROSITE" id="PS50082">
    <property type="entry name" value="WD_REPEATS_2"/>
    <property type="match status" value="5"/>
</dbReference>
<dbReference type="Pfam" id="PF02138">
    <property type="entry name" value="Beach"/>
    <property type="match status" value="1"/>
</dbReference>
<proteinExistence type="predicted"/>
<keyword evidence="1" id="KW-0853">WD repeat</keyword>
<dbReference type="SMART" id="SM00320">
    <property type="entry name" value="WD40"/>
    <property type="match status" value="7"/>
</dbReference>
<feature type="domain" description="BEACH-type PH" evidence="3">
    <location>
        <begin position="172"/>
        <end position="271"/>
    </location>
</feature>
<dbReference type="Pfam" id="PF25400">
    <property type="entry name" value="PH_FAN"/>
    <property type="match status" value="1"/>
</dbReference>
<dbReference type="OrthoDB" id="26681at2759"/>
<dbReference type="PROSITE" id="PS50294">
    <property type="entry name" value="WD_REPEATS_REGION"/>
    <property type="match status" value="1"/>
</dbReference>
<dbReference type="Gene3D" id="2.30.29.30">
    <property type="entry name" value="Pleckstrin-homology domain (PH domain)/Phosphotyrosine-binding domain (PTB)"/>
    <property type="match status" value="1"/>
</dbReference>
<name>A0A0K2UKF6_LEPSM</name>
<accession>A0A0K2UKF6</accession>